<keyword evidence="2" id="KW-1185">Reference proteome</keyword>
<dbReference type="Proteomes" id="UP001370348">
    <property type="component" value="Chromosome"/>
</dbReference>
<accession>A0ABZ2M741</accession>
<name>A0ABZ2M741_9BACT</name>
<sequence>MRRSLSIQVRAGFVVALIFLQFRFDRRSAASGLGAFLLCGDTRAIRSADFGFIIGQDA</sequence>
<protein>
    <submittedName>
        <fullName evidence="1">Uncharacterized protein</fullName>
    </submittedName>
</protein>
<dbReference type="RefSeq" id="WP_394827969.1">
    <property type="nucleotide sequence ID" value="NZ_CP089984.1"/>
</dbReference>
<proteinExistence type="predicted"/>
<gene>
    <name evidence="1" type="ORF">LZC94_13925</name>
</gene>
<reference evidence="1 2" key="1">
    <citation type="submission" date="2021-12" db="EMBL/GenBank/DDBJ databases">
        <title>Discovery of the Pendulisporaceae a myxobacterial family with distinct sporulation behavior and unique specialized metabolism.</title>
        <authorList>
            <person name="Garcia R."/>
            <person name="Popoff A."/>
            <person name="Bader C.D."/>
            <person name="Loehr J."/>
            <person name="Walesch S."/>
            <person name="Walt C."/>
            <person name="Boldt J."/>
            <person name="Bunk B."/>
            <person name="Haeckl F.J.F.P.J."/>
            <person name="Gunesch A.P."/>
            <person name="Birkelbach J."/>
            <person name="Nuebel U."/>
            <person name="Pietschmann T."/>
            <person name="Bach T."/>
            <person name="Mueller R."/>
        </authorList>
    </citation>
    <scope>NUCLEOTIDE SEQUENCE [LARGE SCALE GENOMIC DNA]</scope>
    <source>
        <strain evidence="1 2">MSr11954</strain>
    </source>
</reference>
<evidence type="ECO:0000313" key="2">
    <source>
        <dbReference type="Proteomes" id="UP001370348"/>
    </source>
</evidence>
<organism evidence="1 2">
    <name type="scientific">Pendulispora albinea</name>
    <dbReference type="NCBI Taxonomy" id="2741071"/>
    <lineage>
        <taxon>Bacteria</taxon>
        <taxon>Pseudomonadati</taxon>
        <taxon>Myxococcota</taxon>
        <taxon>Myxococcia</taxon>
        <taxon>Myxococcales</taxon>
        <taxon>Sorangiineae</taxon>
        <taxon>Pendulisporaceae</taxon>
        <taxon>Pendulispora</taxon>
    </lineage>
</organism>
<evidence type="ECO:0000313" key="1">
    <source>
        <dbReference type="EMBL" id="WXB18334.1"/>
    </source>
</evidence>
<dbReference type="EMBL" id="CP089984">
    <property type="protein sequence ID" value="WXB18334.1"/>
    <property type="molecule type" value="Genomic_DNA"/>
</dbReference>